<keyword evidence="1" id="KW-0175">Coiled coil</keyword>
<gene>
    <name evidence="4" type="ORF">FNA46_25765</name>
</gene>
<evidence type="ECO:0000313" key="5">
    <source>
        <dbReference type="Proteomes" id="UP000316801"/>
    </source>
</evidence>
<evidence type="ECO:0000313" key="4">
    <source>
        <dbReference type="EMBL" id="TRL29061.1"/>
    </source>
</evidence>
<feature type="chain" id="PRO_5021987887" evidence="3">
    <location>
        <begin position="21"/>
        <end position="236"/>
    </location>
</feature>
<feature type="coiled-coil region" evidence="1">
    <location>
        <begin position="47"/>
        <end position="74"/>
    </location>
</feature>
<evidence type="ECO:0000256" key="1">
    <source>
        <dbReference type="SAM" id="Coils"/>
    </source>
</evidence>
<keyword evidence="5" id="KW-1185">Reference proteome</keyword>
<reference evidence="4 5" key="1">
    <citation type="submission" date="2019-07" db="EMBL/GenBank/DDBJ databases">
        <title>Ln-dependent methylotrophs.</title>
        <authorList>
            <person name="Tani A."/>
        </authorList>
    </citation>
    <scope>NUCLEOTIDE SEQUENCE [LARGE SCALE GENOMIC DNA]</scope>
    <source>
        <strain evidence="4 5">SM12</strain>
    </source>
</reference>
<dbReference type="AlphaFoldDB" id="A0A549SHF4"/>
<feature type="region of interest" description="Disordered" evidence="2">
    <location>
        <begin position="158"/>
        <end position="236"/>
    </location>
</feature>
<comment type="caution">
    <text evidence="4">The sequence shown here is derived from an EMBL/GenBank/DDBJ whole genome shotgun (WGS) entry which is preliminary data.</text>
</comment>
<organism evidence="4 5">
    <name type="scientific">Rhizobium straminoryzae</name>
    <dbReference type="NCBI Taxonomy" id="1387186"/>
    <lineage>
        <taxon>Bacteria</taxon>
        <taxon>Pseudomonadati</taxon>
        <taxon>Pseudomonadota</taxon>
        <taxon>Alphaproteobacteria</taxon>
        <taxon>Hyphomicrobiales</taxon>
        <taxon>Rhizobiaceae</taxon>
        <taxon>Rhizobium/Agrobacterium group</taxon>
        <taxon>Rhizobium</taxon>
    </lineage>
</organism>
<accession>A0A549SHF4</accession>
<sequence length="236" mass="25607">MRVTSLLSLLLAFAPATAMAADNAARCLALGKEIAATPTVTGNSAEVRTFAEALAEQNREIREIRVEIQQLGCRIGQPGSSTLTYQDGYPDPCADITARLASMETNRRALIANRQGPKQVIRSLGRNEADIRREMQALRCGEIDFSALEQERMKPRAAILPEPPQPPKPTAAAPASSVYAPLQGKIEPQQSARRAGPPDRPWDPSKPVRMVGPAFFPNDPRIDLTHPAGPETQPTQ</sequence>
<proteinExistence type="predicted"/>
<evidence type="ECO:0000256" key="2">
    <source>
        <dbReference type="SAM" id="MobiDB-lite"/>
    </source>
</evidence>
<dbReference type="EMBL" id="VJMG01000128">
    <property type="protein sequence ID" value="TRL29061.1"/>
    <property type="molecule type" value="Genomic_DNA"/>
</dbReference>
<feature type="signal peptide" evidence="3">
    <location>
        <begin position="1"/>
        <end position="20"/>
    </location>
</feature>
<protein>
    <submittedName>
        <fullName evidence="4">Uncharacterized protein</fullName>
    </submittedName>
</protein>
<name>A0A549SHF4_9HYPH</name>
<dbReference type="Proteomes" id="UP000316801">
    <property type="component" value="Unassembled WGS sequence"/>
</dbReference>
<keyword evidence="3" id="KW-0732">Signal</keyword>
<evidence type="ECO:0000256" key="3">
    <source>
        <dbReference type="SAM" id="SignalP"/>
    </source>
</evidence>